<reference evidence="4" key="1">
    <citation type="submission" date="2022-06" db="EMBL/GenBank/DDBJ databases">
        <authorList>
            <person name="Berger JAMES D."/>
            <person name="Berger JAMES D."/>
        </authorList>
    </citation>
    <scope>NUCLEOTIDE SEQUENCE [LARGE SCALE GENOMIC DNA]</scope>
</reference>
<dbReference type="Pfam" id="PF00373">
    <property type="entry name" value="FERM_M"/>
    <property type="match status" value="1"/>
</dbReference>
<feature type="domain" description="FERM" evidence="3">
    <location>
        <begin position="73"/>
        <end position="359"/>
    </location>
</feature>
<dbReference type="Proteomes" id="UP000050795">
    <property type="component" value="Unassembled WGS sequence"/>
</dbReference>
<feature type="compositionally biased region" description="Low complexity" evidence="1">
    <location>
        <begin position="1248"/>
        <end position="1268"/>
    </location>
</feature>
<keyword evidence="2" id="KW-1133">Transmembrane helix</keyword>
<feature type="region of interest" description="Disordered" evidence="1">
    <location>
        <begin position="1062"/>
        <end position="1088"/>
    </location>
</feature>
<sequence>MSRSQSEVLNDASQSVLRFANTNQARDSIVQSVNNSGQVPSITWSVTPKSNTTSKLPTKASSHENMEGNSGFFMVEVKLLSDEEVPMQMEVTNDCLGRSLFNQVIERLGGIIEKDYFGLRYLDRSKQRQWLEMSKTVYKQLKYVSPRSLNFRVKHYPSDPVNEFRQEKSRYLLYLQLRRDLHSGRLIGRNLEMHVLAACILQAEIGDYNLLLDFLGPEGSLADLKMFANITPKTEAKIVEIYKSLKGMSMAEAENKFLDHASKFETYGIEPLYVQDRKGNHFYMGLNHEGVITYRGSRKAHVFNWQKINKISYEGKLFIIQVEWEQRRHTLGFKCPTPEAAEALWKWAVDRQCFFTLNRSVDAKESKANGGLFKRRQFYTFTGRCQKELMLLNSSMPAIPQPSVARSRSLLNLAKSVQSQRHSQSQNDLDRKYVDSNDNLQDSTGIGRLIKGLDHHQSSLETRRNGSGLDQMDDNLFMNKRLTDQLGGMRQQPTQKLQDQPQKSQQDNKNSLSTPNLATIPSSDNNNNESINTNTQGSPTAGVDTLSDGRKRMSQPQGEEEKPVKNTSEAGKSGLATAEQRTDSVLDSKMRKVGVNVKGLEVSSKSDFNNRQIDEGNVIDSLSSGVEGNAEATEQPIQAGNNSANCGDGDHAGSINTLSSSPLKSADEDDDVVNEELITADVKPNTDSDVYQKIKVGNWLGANGVKSFEDVQMKPSLSAEDYHQKTDNHSVSKMDEKLNTINTRASHIECNPTPRVNKLSKEPLKDYSYTDMSTTAHPVNSSLKRVEAVSETNKYQQVIKPPDNSATPNDKINKLPKKTRKEFSPVTVNTQGSDNRHSVKYISDPSPPTEFDDSKNKPNPLQTSTVSRSKSQYFNGTTSTDSKYSSSKSKVNSPALISKPEISSSSRTSGIVTSKSDLYFPYARNISTTNVPMSDRTLQSSVDVSINYQYANLPISSMKVYSESRNDIIYPKLPNSELLPSKQTQRLRVNTGDSNDQLSTTESRRTLYSSRNSTTTKDLSPQPRDWYQTTSFSTNENDRNYEGCTSIAPDISNIILDPIDDEQPKFSSSRVNTMDTGNGSTSRRSLSSDMNNKLTNGLLFENGYRPLNYDQTPSKIDSTYFTTHMNASSSYINLPNSMLEQTTNCRDLIYPSDSSSMAKATKLINASQPFFSSTSTDIFISKSQPNIVKSKSSTVQFGGSNNVYDLKPISNSLASITQSSNEGSNSRLLGSTSYLSQQNINNKKQEVSNANNDNNNNSNNSNNIQNSNRNERTAGSSAAHLAAMGVGAYKLGDSLALLTTRADHLIGPNMSNTTNNEYSDSTVNRSNVKSVSFNTANNNMKNQTYQVNVKQPLQSSFSSISTKPSSIVQSVSLPKTSSQLKENNDDVDGDSGKTSQVNYYYKSEELGSSRSSFEDNTALQSMVRVTDRVQHFMSLTDQVKSEKSLNELTKNLPPLAVKSSQTDWTSSQASSPQSIDSKLLESTSSSALPNETSINESDTQLLSFIQQLFYYFIVGFIVYKIMSWLNLRPTFG</sequence>
<feature type="compositionally biased region" description="Polar residues" evidence="1">
    <location>
        <begin position="635"/>
        <end position="645"/>
    </location>
</feature>
<feature type="region of interest" description="Disordered" evidence="1">
    <location>
        <begin position="980"/>
        <end position="1041"/>
    </location>
</feature>
<feature type="region of interest" description="Disordered" evidence="1">
    <location>
        <begin position="1246"/>
        <end position="1276"/>
    </location>
</feature>
<feature type="compositionally biased region" description="Low complexity" evidence="1">
    <location>
        <begin position="1466"/>
        <end position="1477"/>
    </location>
</feature>
<dbReference type="InterPro" id="IPR018980">
    <property type="entry name" value="FERM_PH-like_C"/>
</dbReference>
<feature type="compositionally biased region" description="Low complexity" evidence="1">
    <location>
        <begin position="522"/>
        <end position="534"/>
    </location>
</feature>
<feature type="compositionally biased region" description="Polar residues" evidence="1">
    <location>
        <begin position="512"/>
        <end position="521"/>
    </location>
</feature>
<dbReference type="GO" id="GO:0031032">
    <property type="term" value="P:actomyosin structure organization"/>
    <property type="evidence" value="ECO:0007669"/>
    <property type="project" value="TreeGrafter"/>
</dbReference>
<feature type="region of interest" description="Disordered" evidence="1">
    <location>
        <begin position="41"/>
        <end position="64"/>
    </location>
</feature>
<feature type="compositionally biased region" description="Polar residues" evidence="1">
    <location>
        <begin position="1480"/>
        <end position="1492"/>
    </location>
</feature>
<organism evidence="4 5">
    <name type="scientific">Trichobilharzia regenti</name>
    <name type="common">Nasal bird schistosome</name>
    <dbReference type="NCBI Taxonomy" id="157069"/>
    <lineage>
        <taxon>Eukaryota</taxon>
        <taxon>Metazoa</taxon>
        <taxon>Spiralia</taxon>
        <taxon>Lophotrochozoa</taxon>
        <taxon>Platyhelminthes</taxon>
        <taxon>Trematoda</taxon>
        <taxon>Digenea</taxon>
        <taxon>Strigeidida</taxon>
        <taxon>Schistosomatoidea</taxon>
        <taxon>Schistosomatidae</taxon>
        <taxon>Trichobilharzia</taxon>
    </lineage>
</organism>
<feature type="compositionally biased region" description="Low complexity" evidence="1">
    <location>
        <begin position="877"/>
        <end position="890"/>
    </location>
</feature>
<evidence type="ECO:0000259" key="3">
    <source>
        <dbReference type="PROSITE" id="PS50057"/>
    </source>
</evidence>
<name>A0AA85J807_TRIRE</name>
<feature type="compositionally biased region" description="Polar residues" evidence="1">
    <location>
        <begin position="771"/>
        <end position="783"/>
    </location>
</feature>
<accession>A0AA85J807</accession>
<dbReference type="SMART" id="SM00295">
    <property type="entry name" value="B41"/>
    <property type="match status" value="1"/>
</dbReference>
<dbReference type="PANTHER" id="PTHR23280:SF32">
    <property type="entry name" value="FI22325P1"/>
    <property type="match status" value="1"/>
</dbReference>
<dbReference type="Gene3D" id="1.20.80.10">
    <property type="match status" value="1"/>
</dbReference>
<dbReference type="SUPFAM" id="SSF47031">
    <property type="entry name" value="Second domain of FERM"/>
    <property type="match status" value="1"/>
</dbReference>
<dbReference type="GO" id="GO:0005856">
    <property type="term" value="C:cytoskeleton"/>
    <property type="evidence" value="ECO:0007669"/>
    <property type="project" value="TreeGrafter"/>
</dbReference>
<reference evidence="5" key="2">
    <citation type="submission" date="2023-11" db="UniProtKB">
        <authorList>
            <consortium name="WormBaseParasite"/>
        </authorList>
    </citation>
    <scope>IDENTIFICATION</scope>
</reference>
<dbReference type="InterPro" id="IPR011993">
    <property type="entry name" value="PH-like_dom_sf"/>
</dbReference>
<feature type="region of interest" description="Disordered" evidence="1">
    <location>
        <begin position="1459"/>
        <end position="1492"/>
    </location>
</feature>
<evidence type="ECO:0000313" key="5">
    <source>
        <dbReference type="WBParaSite" id="TREG1_132700.1"/>
    </source>
</evidence>
<feature type="region of interest" description="Disordered" evidence="1">
    <location>
        <begin position="771"/>
        <end position="910"/>
    </location>
</feature>
<proteinExistence type="predicted"/>
<dbReference type="WBParaSite" id="TREG1_132700.1">
    <property type="protein sequence ID" value="TREG1_132700.1"/>
    <property type="gene ID" value="TREG1_132700"/>
</dbReference>
<dbReference type="InterPro" id="IPR000299">
    <property type="entry name" value="FERM_domain"/>
</dbReference>
<feature type="compositionally biased region" description="Polar residues" evidence="1">
    <location>
        <begin position="857"/>
        <end position="876"/>
    </location>
</feature>
<feature type="region of interest" description="Disordered" evidence="1">
    <location>
        <begin position="1370"/>
        <end position="1395"/>
    </location>
</feature>
<feature type="compositionally biased region" description="Polar residues" evidence="1">
    <location>
        <begin position="416"/>
        <end position="427"/>
    </location>
</feature>
<dbReference type="InterPro" id="IPR035963">
    <property type="entry name" value="FERM_2"/>
</dbReference>
<feature type="region of interest" description="Disordered" evidence="1">
    <location>
        <begin position="416"/>
        <end position="440"/>
    </location>
</feature>
<feature type="compositionally biased region" description="Polar residues" evidence="1">
    <location>
        <begin position="41"/>
        <end position="60"/>
    </location>
</feature>
<dbReference type="SUPFAM" id="SSF54236">
    <property type="entry name" value="Ubiquitin-like"/>
    <property type="match status" value="1"/>
</dbReference>
<dbReference type="CDD" id="cd14473">
    <property type="entry name" value="FERM_B-lobe"/>
    <property type="match status" value="1"/>
</dbReference>
<dbReference type="SMART" id="SM01196">
    <property type="entry name" value="FERM_C"/>
    <property type="match status" value="1"/>
</dbReference>
<evidence type="ECO:0000313" key="4">
    <source>
        <dbReference type="Proteomes" id="UP000050795"/>
    </source>
</evidence>
<dbReference type="Gene3D" id="2.30.29.30">
    <property type="entry name" value="Pleckstrin-homology domain (PH domain)/Phosphotyrosine-binding domain (PTB)"/>
    <property type="match status" value="1"/>
</dbReference>
<evidence type="ECO:0000256" key="2">
    <source>
        <dbReference type="SAM" id="Phobius"/>
    </source>
</evidence>
<feature type="compositionally biased region" description="Polar residues" evidence="1">
    <location>
        <begin position="1371"/>
        <end position="1381"/>
    </location>
</feature>
<feature type="compositionally biased region" description="Low complexity" evidence="1">
    <location>
        <begin position="491"/>
        <end position="511"/>
    </location>
</feature>
<feature type="transmembrane region" description="Helical" evidence="2">
    <location>
        <begin position="1508"/>
        <end position="1527"/>
    </location>
</feature>
<dbReference type="InterPro" id="IPR014352">
    <property type="entry name" value="FERM/acyl-CoA-bd_prot_sf"/>
</dbReference>
<dbReference type="InterPro" id="IPR018979">
    <property type="entry name" value="FERM_N"/>
</dbReference>
<dbReference type="PANTHER" id="PTHR23280">
    <property type="entry name" value="4.1 G PROTEIN"/>
    <property type="match status" value="1"/>
</dbReference>
<dbReference type="InterPro" id="IPR019748">
    <property type="entry name" value="FERM_central"/>
</dbReference>
<dbReference type="SUPFAM" id="SSF50729">
    <property type="entry name" value="PH domain-like"/>
    <property type="match status" value="1"/>
</dbReference>
<feature type="region of interest" description="Disordered" evidence="1">
    <location>
        <begin position="625"/>
        <end position="667"/>
    </location>
</feature>
<feature type="compositionally biased region" description="Polar residues" evidence="1">
    <location>
        <begin position="981"/>
        <end position="1019"/>
    </location>
</feature>
<keyword evidence="2" id="KW-0472">Membrane</keyword>
<dbReference type="InterPro" id="IPR019749">
    <property type="entry name" value="Band_41_domain"/>
</dbReference>
<protein>
    <recommendedName>
        <fullName evidence="3">FERM domain-containing protein</fullName>
    </recommendedName>
</protein>
<dbReference type="PRINTS" id="PR00935">
    <property type="entry name" value="BAND41"/>
</dbReference>
<dbReference type="Pfam" id="PF09380">
    <property type="entry name" value="FERM_C"/>
    <property type="match status" value="1"/>
</dbReference>
<dbReference type="Pfam" id="PF09379">
    <property type="entry name" value="FERM_N"/>
    <property type="match status" value="1"/>
</dbReference>
<feature type="region of interest" description="Disordered" evidence="1">
    <location>
        <begin position="487"/>
        <end position="587"/>
    </location>
</feature>
<keyword evidence="2" id="KW-0812">Transmembrane</keyword>
<keyword evidence="4" id="KW-1185">Reference proteome</keyword>
<feature type="compositionally biased region" description="Polar residues" evidence="1">
    <location>
        <begin position="1065"/>
        <end position="1088"/>
    </location>
</feature>
<dbReference type="Gene3D" id="3.10.20.90">
    <property type="entry name" value="Phosphatidylinositol 3-kinase Catalytic Subunit, Chain A, domain 1"/>
    <property type="match status" value="1"/>
</dbReference>
<dbReference type="PROSITE" id="PS50057">
    <property type="entry name" value="FERM_3"/>
    <property type="match status" value="1"/>
</dbReference>
<feature type="compositionally biased region" description="Polar residues" evidence="1">
    <location>
        <begin position="654"/>
        <end position="663"/>
    </location>
</feature>
<dbReference type="InterPro" id="IPR029071">
    <property type="entry name" value="Ubiquitin-like_domsf"/>
</dbReference>
<evidence type="ECO:0000256" key="1">
    <source>
        <dbReference type="SAM" id="MobiDB-lite"/>
    </source>
</evidence>